<sequence length="832" mass="93782">MAVESRGRVGGGRLAVDSKLVKRVVIQSGAPIDRYIPVVLFMEDIGNFPCETYEQRMKRSAEIENWTNGIYRPAPSDYVPTSPRMVTSLVNPTKHSFPAPLDNLLKGGRPSTAYDMLDSSPSSNWKQPLYAPSVKKCTPPDSPSFRNLRSTLVDGLARGTFNDSPCPFPLHKAVPQPPPDYEPFNFSLAPTITSICHQGASFPHRADPCITSTPNRRIHVLVGSYLHWNEPSFKILFDCFAVGASLGVLLDLLGSPAPSHLSVDVETSDFQLGMPDREKFFSNFIQRVYFLEIQGKPRYGEVLTIEDLFGGTSSGFMKVLKTVQRLLDALQATYPGLSMFPDPTFTQHDRRDIVMELVDTEGVHVSYLQLILDSVATLSCASNFMQSTLEPLVINDNWLSMRQYHDRVLKDMEAMLLCMERSDFNGDAEDWLHIFGFDNPANRTNIAATYRSLSVNYLDIFEVLPEQKKTIESSSLTGNIQIVLDVLFILPARIADYCAWLQAISDCTLPSLPVLPTSSFSSPLSWFDTVCITLYHMSQISSAIDEMSWQIQSIQALRTLNQRAFHWNASIDPSQLGNLLVDDQLKIYDADSGTGLKPNPKDEDAKIYQVFLFETMLLCCLGEQKLQKHRRNGSGSGSRSTRKGDVELDPHAQKTGTAYSTWASWTEWTRNGWSLWGRQRRDLEDHDPGSHQNSTQSDGDEGHPRYPVRSWELGSALRKKTPLNLIYTIPTAWMKVLSVDEELFSLDWRDNEGIGEKYALKLSYSIDQSDQWLLVLEGFVTEVVDVFVDEHLSNQLRESLDGSSIYEIGTDIFNLDDDGFYIPDRHYSRPRP</sequence>
<organism evidence="2 3">
    <name type="scientific">Tetrapyrgos nigripes</name>
    <dbReference type="NCBI Taxonomy" id="182062"/>
    <lineage>
        <taxon>Eukaryota</taxon>
        <taxon>Fungi</taxon>
        <taxon>Dikarya</taxon>
        <taxon>Basidiomycota</taxon>
        <taxon>Agaricomycotina</taxon>
        <taxon>Agaricomycetes</taxon>
        <taxon>Agaricomycetidae</taxon>
        <taxon>Agaricales</taxon>
        <taxon>Marasmiineae</taxon>
        <taxon>Marasmiaceae</taxon>
        <taxon>Tetrapyrgos</taxon>
    </lineage>
</organism>
<dbReference type="EMBL" id="JAACJM010000303">
    <property type="protein sequence ID" value="KAF5332422.1"/>
    <property type="molecule type" value="Genomic_DNA"/>
</dbReference>
<dbReference type="Gene3D" id="1.20.900.10">
    <property type="entry name" value="Dbl homology (DH) domain"/>
    <property type="match status" value="1"/>
</dbReference>
<name>A0A8H5C1T4_9AGAR</name>
<reference evidence="2 3" key="1">
    <citation type="journal article" date="2020" name="ISME J.">
        <title>Uncovering the hidden diversity of litter-decomposition mechanisms in mushroom-forming fungi.</title>
        <authorList>
            <person name="Floudas D."/>
            <person name="Bentzer J."/>
            <person name="Ahren D."/>
            <person name="Johansson T."/>
            <person name="Persson P."/>
            <person name="Tunlid A."/>
        </authorList>
    </citation>
    <scope>NUCLEOTIDE SEQUENCE [LARGE SCALE GENOMIC DNA]</scope>
    <source>
        <strain evidence="2 3">CBS 291.85</strain>
    </source>
</reference>
<keyword evidence="3" id="KW-1185">Reference proteome</keyword>
<feature type="region of interest" description="Disordered" evidence="1">
    <location>
        <begin position="681"/>
        <end position="705"/>
    </location>
</feature>
<dbReference type="InterPro" id="IPR035899">
    <property type="entry name" value="DBL_dom_sf"/>
</dbReference>
<feature type="compositionally biased region" description="Basic and acidic residues" evidence="1">
    <location>
        <begin position="642"/>
        <end position="652"/>
    </location>
</feature>
<evidence type="ECO:0000313" key="2">
    <source>
        <dbReference type="EMBL" id="KAF5332422.1"/>
    </source>
</evidence>
<dbReference type="Proteomes" id="UP000559256">
    <property type="component" value="Unassembled WGS sequence"/>
</dbReference>
<dbReference type="AlphaFoldDB" id="A0A8H5C1T4"/>
<comment type="caution">
    <text evidence="2">The sequence shown here is derived from an EMBL/GenBank/DDBJ whole genome shotgun (WGS) entry which is preliminary data.</text>
</comment>
<dbReference type="SUPFAM" id="SSF48065">
    <property type="entry name" value="DBL homology domain (DH-domain)"/>
    <property type="match status" value="1"/>
</dbReference>
<evidence type="ECO:0000313" key="3">
    <source>
        <dbReference type="Proteomes" id="UP000559256"/>
    </source>
</evidence>
<feature type="region of interest" description="Disordered" evidence="1">
    <location>
        <begin position="629"/>
        <end position="652"/>
    </location>
</feature>
<evidence type="ECO:0000256" key="1">
    <source>
        <dbReference type="SAM" id="MobiDB-lite"/>
    </source>
</evidence>
<protein>
    <submittedName>
        <fullName evidence="2">Uncharacterized protein</fullName>
    </submittedName>
</protein>
<accession>A0A8H5C1T4</accession>
<proteinExistence type="predicted"/>
<dbReference type="OrthoDB" id="6718656at2759"/>
<gene>
    <name evidence="2" type="ORF">D9758_015108</name>
</gene>